<evidence type="ECO:0000256" key="1">
    <source>
        <dbReference type="ARBA" id="ARBA00000681"/>
    </source>
</evidence>
<evidence type="ECO:0000256" key="8">
    <source>
        <dbReference type="ARBA" id="ARBA00023295"/>
    </source>
</evidence>
<keyword evidence="6 10" id="KW-0378">Hydrolase</keyword>
<evidence type="ECO:0000256" key="9">
    <source>
        <dbReference type="ARBA" id="ARBA00023326"/>
    </source>
</evidence>
<dbReference type="EMBL" id="CABFNQ020000748">
    <property type="protein sequence ID" value="CAH0033943.1"/>
    <property type="molecule type" value="Genomic_DNA"/>
</dbReference>
<evidence type="ECO:0000256" key="3">
    <source>
        <dbReference type="ARBA" id="ARBA00007792"/>
    </source>
</evidence>
<evidence type="ECO:0000256" key="4">
    <source>
        <dbReference type="ARBA" id="ARBA00012590"/>
    </source>
</evidence>
<evidence type="ECO:0000313" key="14">
    <source>
        <dbReference type="EMBL" id="CAH0033943.1"/>
    </source>
</evidence>
<evidence type="ECO:0000256" key="12">
    <source>
        <dbReference type="SAM" id="SignalP"/>
    </source>
</evidence>
<gene>
    <name evidence="14" type="ORF">CRHIZ90672A_00006827</name>
</gene>
<dbReference type="GO" id="GO:0031176">
    <property type="term" value="F:endo-1,4-beta-xylanase activity"/>
    <property type="evidence" value="ECO:0007669"/>
    <property type="project" value="UniProtKB-UniRule"/>
</dbReference>
<name>A0A9N9YU43_9HYPO</name>
<evidence type="ECO:0000313" key="15">
    <source>
        <dbReference type="Proteomes" id="UP000696573"/>
    </source>
</evidence>
<evidence type="ECO:0000256" key="6">
    <source>
        <dbReference type="ARBA" id="ARBA00022801"/>
    </source>
</evidence>
<feature type="domain" description="GH11" evidence="13">
    <location>
        <begin position="36"/>
        <end position="225"/>
    </location>
</feature>
<dbReference type="PANTHER" id="PTHR46828:SF3">
    <property type="entry name" value="ENDO-1,4-BETA-XYLANASE"/>
    <property type="match status" value="1"/>
</dbReference>
<feature type="active site" description="Nucleophile" evidence="10">
    <location>
        <position position="121"/>
    </location>
</feature>
<keyword evidence="7 10" id="KW-0119">Carbohydrate metabolism</keyword>
<dbReference type="PANTHER" id="PTHR46828">
    <property type="entry name" value="ENDO-1,4-BETA-XYLANASE A-RELATED"/>
    <property type="match status" value="1"/>
</dbReference>
<organism evidence="14 15">
    <name type="scientific">Clonostachys rhizophaga</name>
    <dbReference type="NCBI Taxonomy" id="160324"/>
    <lineage>
        <taxon>Eukaryota</taxon>
        <taxon>Fungi</taxon>
        <taxon>Dikarya</taxon>
        <taxon>Ascomycota</taxon>
        <taxon>Pezizomycotina</taxon>
        <taxon>Sordariomycetes</taxon>
        <taxon>Hypocreomycetidae</taxon>
        <taxon>Hypocreales</taxon>
        <taxon>Bionectriaceae</taxon>
        <taxon>Clonostachys</taxon>
    </lineage>
</organism>
<evidence type="ECO:0000256" key="2">
    <source>
        <dbReference type="ARBA" id="ARBA00004851"/>
    </source>
</evidence>
<proteinExistence type="inferred from homology"/>
<reference evidence="14" key="1">
    <citation type="submission" date="2021-10" db="EMBL/GenBank/DDBJ databases">
        <authorList>
            <person name="Piombo E."/>
        </authorList>
    </citation>
    <scope>NUCLEOTIDE SEQUENCE</scope>
</reference>
<feature type="chain" id="PRO_5040492089" description="Endo-1,4-beta-xylanase" evidence="12">
    <location>
        <begin position="20"/>
        <end position="230"/>
    </location>
</feature>
<evidence type="ECO:0000259" key="13">
    <source>
        <dbReference type="PROSITE" id="PS51761"/>
    </source>
</evidence>
<dbReference type="InterPro" id="IPR013319">
    <property type="entry name" value="GH11/12"/>
</dbReference>
<dbReference type="PRINTS" id="PR00911">
    <property type="entry name" value="GLHYDRLASE11"/>
</dbReference>
<comment type="pathway">
    <text evidence="2 10 11">Glycan degradation; xylan degradation.</text>
</comment>
<dbReference type="Pfam" id="PF00457">
    <property type="entry name" value="Glyco_hydro_11"/>
    <property type="match status" value="1"/>
</dbReference>
<keyword evidence="8 10" id="KW-0326">Glycosidase</keyword>
<evidence type="ECO:0000256" key="7">
    <source>
        <dbReference type="ARBA" id="ARBA00023277"/>
    </source>
</evidence>
<evidence type="ECO:0000256" key="11">
    <source>
        <dbReference type="RuleBase" id="RU362015"/>
    </source>
</evidence>
<evidence type="ECO:0000256" key="5">
    <source>
        <dbReference type="ARBA" id="ARBA00022651"/>
    </source>
</evidence>
<dbReference type="InterPro" id="IPR001137">
    <property type="entry name" value="Glyco_hydro_11"/>
</dbReference>
<comment type="catalytic activity">
    <reaction evidence="1 10 11">
        <text>Endohydrolysis of (1-&gt;4)-beta-D-xylosidic linkages in xylans.</text>
        <dbReference type="EC" id="3.2.1.8"/>
    </reaction>
</comment>
<comment type="caution">
    <text evidence="14">The sequence shown here is derived from an EMBL/GenBank/DDBJ whole genome shotgun (WGS) entry which is preliminary data.</text>
</comment>
<evidence type="ECO:0000256" key="10">
    <source>
        <dbReference type="PROSITE-ProRule" id="PRU01097"/>
    </source>
</evidence>
<dbReference type="OrthoDB" id="2115822at2759"/>
<accession>A0A9N9YU43</accession>
<dbReference type="EC" id="3.2.1.8" evidence="4 10"/>
<sequence length="230" mass="24423">MKSLTCLAVAAIAAVCAHAAPTTEATEANGIEKRANTPNSSGTHVDGFYYSWWTDGGGSSSYENLAAGKYRVSWSGNGNSVGGKGWNPGRSARGIGYSGTYSPNGNSYLAIYGWMRNPLVEYYIVENFGTYDPSSGATVLGTVTCDGAEYTLARSMRYNAPSIEGTKTFPQYWSVRKSKRTGGTVQTGCHFDAWSKAGLAMGSHDYQIVAVEGYHSSGSAEITVRDCGSC</sequence>
<dbReference type="InterPro" id="IPR018208">
    <property type="entry name" value="GH11_AS_1"/>
</dbReference>
<keyword evidence="5 10" id="KW-0858">Xylan degradation</keyword>
<dbReference type="FunFam" id="2.60.120.180:FF:000001">
    <property type="entry name" value="Endo-1,4-beta-xylanase"/>
    <property type="match status" value="1"/>
</dbReference>
<feature type="active site" description="Proton donor" evidence="10">
    <location>
        <position position="212"/>
    </location>
</feature>
<dbReference type="PROSITE" id="PS51761">
    <property type="entry name" value="GH11_3"/>
    <property type="match status" value="1"/>
</dbReference>
<keyword evidence="15" id="KW-1185">Reference proteome</keyword>
<dbReference type="GO" id="GO:0045493">
    <property type="term" value="P:xylan catabolic process"/>
    <property type="evidence" value="ECO:0007669"/>
    <property type="project" value="UniProtKB-UniRule"/>
</dbReference>
<dbReference type="SUPFAM" id="SSF49899">
    <property type="entry name" value="Concanavalin A-like lectins/glucanases"/>
    <property type="match status" value="1"/>
</dbReference>
<keyword evidence="12" id="KW-0732">Signal</keyword>
<dbReference type="AlphaFoldDB" id="A0A9N9YU43"/>
<dbReference type="Proteomes" id="UP000696573">
    <property type="component" value="Unassembled WGS sequence"/>
</dbReference>
<dbReference type="InterPro" id="IPR013320">
    <property type="entry name" value="ConA-like_dom_sf"/>
</dbReference>
<keyword evidence="9 10" id="KW-0624">Polysaccharide degradation</keyword>
<protein>
    <recommendedName>
        <fullName evidence="4 10">Endo-1,4-beta-xylanase</fullName>
        <ecNumber evidence="4 10">3.2.1.8</ecNumber>
    </recommendedName>
</protein>
<dbReference type="PROSITE" id="PS00776">
    <property type="entry name" value="GH11_1"/>
    <property type="match status" value="1"/>
</dbReference>
<comment type="similarity">
    <text evidence="3 10 11">Belongs to the glycosyl hydrolase 11 (cellulase G) family.</text>
</comment>
<feature type="signal peptide" evidence="12">
    <location>
        <begin position="1"/>
        <end position="19"/>
    </location>
</feature>
<dbReference type="Gene3D" id="2.60.120.180">
    <property type="match status" value="1"/>
</dbReference>
<dbReference type="InterPro" id="IPR033123">
    <property type="entry name" value="GH11_dom"/>
</dbReference>